<keyword evidence="1" id="KW-0812">Transmembrane</keyword>
<dbReference type="EMBL" id="AP011532">
    <property type="protein sequence ID" value="BAI62661.1"/>
    <property type="molecule type" value="Genomic_DNA"/>
</dbReference>
<accession>D1Z1T9</accession>
<dbReference type="STRING" id="304371.MCP_2589"/>
<feature type="transmembrane region" description="Helical" evidence="1">
    <location>
        <begin position="105"/>
        <end position="126"/>
    </location>
</feature>
<protein>
    <submittedName>
        <fullName evidence="2">Uncharacterized protein</fullName>
    </submittedName>
</protein>
<dbReference type="Proteomes" id="UP000001882">
    <property type="component" value="Chromosome"/>
</dbReference>
<sequence>MNKKSASDSLTSKMELINKKVREITDRRKGVKVTRIEDELDRQELKSYMRLMGVEHGSISLESAEQETRAPRNNIFYATVAGEALIEAALIFIAASYLLSPAPTALDYLIAATLLGMFSYMAYVMYRYVKSR</sequence>
<evidence type="ECO:0000313" key="2">
    <source>
        <dbReference type="EMBL" id="BAI62661.1"/>
    </source>
</evidence>
<dbReference type="RefSeq" id="WP_012901335.1">
    <property type="nucleotide sequence ID" value="NC_013665.1"/>
</dbReference>
<reference evidence="2 3" key="1">
    <citation type="journal article" date="2007" name="Appl. Environ. Microbiol.">
        <title>Isolation of key methanogens for global methane emission from rice paddy fields: a novel isolate affiliated with the clone cluster rice cluster I.</title>
        <authorList>
            <person name="Sakai S."/>
            <person name="Imachi H."/>
            <person name="Sekiguchi Y."/>
            <person name="Ohashi A."/>
            <person name="Harada H."/>
            <person name="Kamagata Y."/>
        </authorList>
    </citation>
    <scope>NUCLEOTIDE SEQUENCE [LARGE SCALE GENOMIC DNA]</scope>
    <source>
        <strain evidence="3">DSM 17711 / JCM 13418 / NBRC 101707 / SANAE</strain>
    </source>
</reference>
<feature type="transmembrane region" description="Helical" evidence="1">
    <location>
        <begin position="75"/>
        <end position="99"/>
    </location>
</feature>
<organism evidence="2 3">
    <name type="scientific">Methanocella paludicola (strain DSM 17711 / JCM 13418 / NBRC 101707 / SANAE)</name>
    <dbReference type="NCBI Taxonomy" id="304371"/>
    <lineage>
        <taxon>Archaea</taxon>
        <taxon>Methanobacteriati</taxon>
        <taxon>Methanobacteriota</taxon>
        <taxon>Stenosarchaea group</taxon>
        <taxon>Methanomicrobia</taxon>
        <taxon>Methanocellales</taxon>
        <taxon>Methanocellaceae</taxon>
        <taxon>Methanocella</taxon>
    </lineage>
</organism>
<reference evidence="2 3" key="2">
    <citation type="journal article" date="2008" name="Int. J. Syst. Evol. Microbiol.">
        <title>Methanocella paludicola gen. nov., sp. nov., a methane-producing archaeon, the first isolate of the lineage 'Rice Cluster I', and proposal of the new archaeal order Methanocellales ord. nov.</title>
        <authorList>
            <person name="Sakai S."/>
            <person name="Imachi H."/>
            <person name="Hanada S."/>
            <person name="Ohashi A."/>
            <person name="Harada H."/>
            <person name="Kamagata Y."/>
        </authorList>
    </citation>
    <scope>NUCLEOTIDE SEQUENCE [LARGE SCALE GENOMIC DNA]</scope>
    <source>
        <strain evidence="3">DSM 17711 / JCM 13418 / NBRC 101707 / SANAE</strain>
    </source>
</reference>
<name>D1Z1T9_METPS</name>
<keyword evidence="3" id="KW-1185">Reference proteome</keyword>
<dbReference type="KEGG" id="mpd:MCP_2589"/>
<proteinExistence type="predicted"/>
<evidence type="ECO:0000256" key="1">
    <source>
        <dbReference type="SAM" id="Phobius"/>
    </source>
</evidence>
<gene>
    <name evidence="2" type="ordered locus">MCP_2589</name>
</gene>
<dbReference type="eggNOG" id="arCOG11691">
    <property type="taxonomic scope" value="Archaea"/>
</dbReference>
<reference evidence="3" key="3">
    <citation type="journal article" date="2011" name="PLoS ONE">
        <title>Genome sequence of a mesophilic hydrogenotrophic methanogen Methanocella paludicola, the first cultivated representative of the order Methanocellales.</title>
        <authorList>
            <person name="Sakai S."/>
            <person name="Takaki Y."/>
            <person name="Shimamura S."/>
            <person name="Sekine M."/>
            <person name="Tajima T."/>
            <person name="Kosugi H."/>
            <person name="Ichikawa N."/>
            <person name="Tasumi E."/>
            <person name="Hiraki A.T."/>
            <person name="Shimizu A."/>
            <person name="Kato Y."/>
            <person name="Nishiko R."/>
            <person name="Mori K."/>
            <person name="Fujita N."/>
            <person name="Imachi H."/>
            <person name="Takai K."/>
        </authorList>
    </citation>
    <scope>NUCLEOTIDE SEQUENCE [LARGE SCALE GENOMIC DNA]</scope>
    <source>
        <strain evidence="3">DSM 17711 / JCM 13418 / NBRC 101707 / SANAE</strain>
    </source>
</reference>
<keyword evidence="1" id="KW-1133">Transmembrane helix</keyword>
<dbReference type="GeneID" id="8682333"/>
<evidence type="ECO:0000313" key="3">
    <source>
        <dbReference type="Proteomes" id="UP000001882"/>
    </source>
</evidence>
<dbReference type="OrthoDB" id="147998at2157"/>
<dbReference type="AlphaFoldDB" id="D1Z1T9"/>
<dbReference type="InParanoid" id="D1Z1T9"/>
<keyword evidence="1" id="KW-0472">Membrane</keyword>